<evidence type="ECO:0000313" key="2">
    <source>
        <dbReference type="EMBL" id="MEK9499777.1"/>
    </source>
</evidence>
<evidence type="ECO:0000259" key="1">
    <source>
        <dbReference type="Pfam" id="PF13614"/>
    </source>
</evidence>
<dbReference type="PIRSF" id="PIRSF009320">
    <property type="entry name" value="Nuc_binding_HP_1000"/>
    <property type="match status" value="1"/>
</dbReference>
<feature type="domain" description="AAA" evidence="1">
    <location>
        <begin position="3"/>
        <end position="179"/>
    </location>
</feature>
<dbReference type="InterPro" id="IPR027417">
    <property type="entry name" value="P-loop_NTPase"/>
</dbReference>
<name>A0ABU9E6S1_9BACT</name>
<dbReference type="InterPro" id="IPR025669">
    <property type="entry name" value="AAA_dom"/>
</dbReference>
<comment type="caution">
    <text evidence="2">The sequence shown here is derived from an EMBL/GenBank/DDBJ whole genome shotgun (WGS) entry which is preliminary data.</text>
</comment>
<dbReference type="EMBL" id="JBBHLI010000001">
    <property type="protein sequence ID" value="MEK9499777.1"/>
    <property type="molecule type" value="Genomic_DNA"/>
</dbReference>
<dbReference type="Proteomes" id="UP001484239">
    <property type="component" value="Unassembled WGS sequence"/>
</dbReference>
<dbReference type="CDD" id="cd02042">
    <property type="entry name" value="ParAB_family"/>
    <property type="match status" value="1"/>
</dbReference>
<dbReference type="InterPro" id="IPR050678">
    <property type="entry name" value="DNA_Partitioning_ATPase"/>
</dbReference>
<keyword evidence="3" id="KW-1185">Reference proteome</keyword>
<protein>
    <submittedName>
        <fullName evidence="2">AAA family ATPase</fullName>
    </submittedName>
</protein>
<dbReference type="PANTHER" id="PTHR13696">
    <property type="entry name" value="P-LOOP CONTAINING NUCLEOSIDE TRIPHOSPHATE HYDROLASE"/>
    <property type="match status" value="1"/>
</dbReference>
<proteinExistence type="predicted"/>
<dbReference type="PANTHER" id="PTHR13696:SF52">
    <property type="entry name" value="PARA FAMILY PROTEIN CT_582"/>
    <property type="match status" value="1"/>
</dbReference>
<dbReference type="SUPFAM" id="SSF52540">
    <property type="entry name" value="P-loop containing nucleoside triphosphate hydrolases"/>
    <property type="match status" value="1"/>
</dbReference>
<evidence type="ECO:0000313" key="3">
    <source>
        <dbReference type="Proteomes" id="UP001484239"/>
    </source>
</evidence>
<gene>
    <name evidence="2" type="ORF">WI372_02125</name>
</gene>
<sequence>MSRVIAIANQKGGVGKTTTAINLGAALAVAEKRTLIIDIDPQGNATSGLGLEGRASRPTVYDVLVERRPVAECVAKGMHFDHLDLLPSTRDLVGAEIELVGEGERESILRRALEKVRDEYDFVLVDCPPSLGLLTLNTLTAADSVLIPIQCEFYALEGLSQLLNTVRLVQRGLNPSLEIEGVLLTMYDKRLNLSRQVAEEAVQYFGRKVYRTQIPRNVRLAEAPSFGSPIVVYDALSAGAQSYLALAREVIQAQGHRSPAVEV</sequence>
<dbReference type="Gene3D" id="3.40.50.300">
    <property type="entry name" value="P-loop containing nucleotide triphosphate hydrolases"/>
    <property type="match status" value="1"/>
</dbReference>
<organism evidence="2 3">
    <name type="scientific">Gaopeijia maritima</name>
    <dbReference type="NCBI Taxonomy" id="3119007"/>
    <lineage>
        <taxon>Bacteria</taxon>
        <taxon>Pseudomonadati</taxon>
        <taxon>Gemmatimonadota</taxon>
        <taxon>Longimicrobiia</taxon>
        <taxon>Gaopeijiales</taxon>
        <taxon>Gaopeijiaceae</taxon>
        <taxon>Gaopeijia</taxon>
    </lineage>
</organism>
<dbReference type="RefSeq" id="WP_405278176.1">
    <property type="nucleotide sequence ID" value="NZ_JBBHLI010000001.1"/>
</dbReference>
<accession>A0ABU9E6S1</accession>
<reference evidence="2 3" key="1">
    <citation type="submission" date="2024-02" db="EMBL/GenBank/DDBJ databases">
        <title>A novel Gemmatimonadota bacterium.</title>
        <authorList>
            <person name="Du Z.-J."/>
            <person name="Ye Y.-Q."/>
        </authorList>
    </citation>
    <scope>NUCLEOTIDE SEQUENCE [LARGE SCALE GENOMIC DNA]</scope>
    <source>
        <strain evidence="2 3">DH-20</strain>
    </source>
</reference>
<dbReference type="Pfam" id="PF13614">
    <property type="entry name" value="AAA_31"/>
    <property type="match status" value="1"/>
</dbReference>